<dbReference type="EMBL" id="CP036273">
    <property type="protein sequence ID" value="QDU23381.1"/>
    <property type="molecule type" value="Genomic_DNA"/>
</dbReference>
<evidence type="ECO:0000313" key="2">
    <source>
        <dbReference type="EMBL" id="QDU23381.1"/>
    </source>
</evidence>
<keyword evidence="3" id="KW-1185">Reference proteome</keyword>
<proteinExistence type="predicted"/>
<feature type="region of interest" description="Disordered" evidence="1">
    <location>
        <begin position="1"/>
        <end position="23"/>
    </location>
</feature>
<dbReference type="RefSeq" id="WP_145243603.1">
    <property type="nucleotide sequence ID" value="NZ_CP036273.1"/>
</dbReference>
<sequence>MTDTTTTRGRGGGQPVNDPAGLDPLLLSAKDAAALIGVGLRTFRAMDAAGRIPAPVRLSPGCVRWRLSELRAWVVAGSPPRVEWEDRKAASRR</sequence>
<evidence type="ECO:0008006" key="4">
    <source>
        <dbReference type="Google" id="ProtNLM"/>
    </source>
</evidence>
<accession>A0A517Y0V6</accession>
<dbReference type="KEGG" id="uli:ETAA1_53800"/>
<evidence type="ECO:0000313" key="3">
    <source>
        <dbReference type="Proteomes" id="UP000319576"/>
    </source>
</evidence>
<name>A0A517Y0V6_9BACT</name>
<protein>
    <recommendedName>
        <fullName evidence="4">Helix-turn-helix domain-containing protein</fullName>
    </recommendedName>
</protein>
<dbReference type="OrthoDB" id="291753at2"/>
<dbReference type="Proteomes" id="UP000319576">
    <property type="component" value="Chromosome"/>
</dbReference>
<dbReference type="SUPFAM" id="SSF46955">
    <property type="entry name" value="Putative DNA-binding domain"/>
    <property type="match status" value="1"/>
</dbReference>
<evidence type="ECO:0000256" key="1">
    <source>
        <dbReference type="SAM" id="MobiDB-lite"/>
    </source>
</evidence>
<organism evidence="2 3">
    <name type="scientific">Urbifossiella limnaea</name>
    <dbReference type="NCBI Taxonomy" id="2528023"/>
    <lineage>
        <taxon>Bacteria</taxon>
        <taxon>Pseudomonadati</taxon>
        <taxon>Planctomycetota</taxon>
        <taxon>Planctomycetia</taxon>
        <taxon>Gemmatales</taxon>
        <taxon>Gemmataceae</taxon>
        <taxon>Urbifossiella</taxon>
    </lineage>
</organism>
<reference evidence="2 3" key="1">
    <citation type="submission" date="2019-02" db="EMBL/GenBank/DDBJ databases">
        <title>Deep-cultivation of Planctomycetes and their phenomic and genomic characterization uncovers novel biology.</title>
        <authorList>
            <person name="Wiegand S."/>
            <person name="Jogler M."/>
            <person name="Boedeker C."/>
            <person name="Pinto D."/>
            <person name="Vollmers J."/>
            <person name="Rivas-Marin E."/>
            <person name="Kohn T."/>
            <person name="Peeters S.H."/>
            <person name="Heuer A."/>
            <person name="Rast P."/>
            <person name="Oberbeckmann S."/>
            <person name="Bunk B."/>
            <person name="Jeske O."/>
            <person name="Meyerdierks A."/>
            <person name="Storesund J.E."/>
            <person name="Kallscheuer N."/>
            <person name="Luecker S."/>
            <person name="Lage O.M."/>
            <person name="Pohl T."/>
            <person name="Merkel B.J."/>
            <person name="Hornburger P."/>
            <person name="Mueller R.-W."/>
            <person name="Bruemmer F."/>
            <person name="Labrenz M."/>
            <person name="Spormann A.M."/>
            <person name="Op den Camp H."/>
            <person name="Overmann J."/>
            <person name="Amann R."/>
            <person name="Jetten M.S.M."/>
            <person name="Mascher T."/>
            <person name="Medema M.H."/>
            <person name="Devos D.P."/>
            <person name="Kaster A.-K."/>
            <person name="Ovreas L."/>
            <person name="Rohde M."/>
            <person name="Galperin M.Y."/>
            <person name="Jogler C."/>
        </authorList>
    </citation>
    <scope>NUCLEOTIDE SEQUENCE [LARGE SCALE GENOMIC DNA]</scope>
    <source>
        <strain evidence="2 3">ETA_A1</strain>
    </source>
</reference>
<gene>
    <name evidence="2" type="ORF">ETAA1_53800</name>
</gene>
<dbReference type="InterPro" id="IPR009061">
    <property type="entry name" value="DNA-bd_dom_put_sf"/>
</dbReference>
<dbReference type="AlphaFoldDB" id="A0A517Y0V6"/>